<reference evidence="2 3" key="1">
    <citation type="journal article" date="2019" name="Proc. Natl. Acad. Sci. U.S.A.">
        <title>Regulatory changes in pterin and carotenoid genes underlie balanced color polymorphisms in the wall lizard.</title>
        <authorList>
            <person name="Andrade P."/>
            <person name="Pinho C."/>
            <person name="Perez I de Lanuza G."/>
            <person name="Afonso S."/>
            <person name="Brejcha J."/>
            <person name="Rubin C.J."/>
            <person name="Wallerman O."/>
            <person name="Pereira P."/>
            <person name="Sabatino S.J."/>
            <person name="Bellati A."/>
            <person name="Pellitteri-Rosa D."/>
            <person name="Bosakova Z."/>
            <person name="Bunikis I."/>
            <person name="Carretero M.A."/>
            <person name="Feiner N."/>
            <person name="Marsik P."/>
            <person name="Pauperio F."/>
            <person name="Salvi D."/>
            <person name="Soler L."/>
            <person name="While G.M."/>
            <person name="Uller T."/>
            <person name="Font E."/>
            <person name="Andersson L."/>
            <person name="Carneiro M."/>
        </authorList>
    </citation>
    <scope>NUCLEOTIDE SEQUENCE</scope>
</reference>
<dbReference type="PANTHER" id="PTHR38001">
    <property type="entry name" value="PROTEIN CEBPZOS"/>
    <property type="match status" value="1"/>
</dbReference>
<dbReference type="GeneTree" id="ENSGT00500000045333"/>
<organism evidence="2 3">
    <name type="scientific">Podarcis muralis</name>
    <name type="common">Wall lizard</name>
    <name type="synonym">Lacerta muralis</name>
    <dbReference type="NCBI Taxonomy" id="64176"/>
    <lineage>
        <taxon>Eukaryota</taxon>
        <taxon>Metazoa</taxon>
        <taxon>Chordata</taxon>
        <taxon>Craniata</taxon>
        <taxon>Vertebrata</taxon>
        <taxon>Euteleostomi</taxon>
        <taxon>Lepidosauria</taxon>
        <taxon>Squamata</taxon>
        <taxon>Bifurcata</taxon>
        <taxon>Unidentata</taxon>
        <taxon>Episquamata</taxon>
        <taxon>Laterata</taxon>
        <taxon>Lacertibaenia</taxon>
        <taxon>Lacertidae</taxon>
        <taxon>Podarcis</taxon>
    </lineage>
</organism>
<name>A0A670IEN2_PODMU</name>
<dbReference type="AlphaFoldDB" id="A0A670IEN2"/>
<sequence length="211" mass="23753">MFSCGGKFCTPEAAGSRKASPSSMWIGSTQLRYTATYRQHSDTASPNRTDRGSTARTLQHRREGTKAERMREMKVPRAHAHACLGTSTPEVGLDYARADTVLGAASGRAPLRLLPAVKRRSHIWRRRELGTSCAMNPELGRKIFKGVILVEIIGVASAYALYVKMDNNQDFRQKMHRRYPSILEVYYKCNEYAGFHGKREKDQAAWLISKS</sequence>
<accession>A0A670IEN2</accession>
<evidence type="ECO:0000313" key="2">
    <source>
        <dbReference type="Ensembl" id="ENSPMRP00000010385.1"/>
    </source>
</evidence>
<feature type="region of interest" description="Disordered" evidence="1">
    <location>
        <begin position="37"/>
        <end position="78"/>
    </location>
</feature>
<dbReference type="PANTHER" id="PTHR38001:SF1">
    <property type="entry name" value="PROTEIN CEBPZOS"/>
    <property type="match status" value="1"/>
</dbReference>
<evidence type="ECO:0000256" key="1">
    <source>
        <dbReference type="SAM" id="MobiDB-lite"/>
    </source>
</evidence>
<feature type="compositionally biased region" description="Basic and acidic residues" evidence="1">
    <location>
        <begin position="60"/>
        <end position="75"/>
    </location>
</feature>
<proteinExistence type="predicted"/>
<dbReference type="Ensembl" id="ENSPMRT00000011059.1">
    <property type="protein sequence ID" value="ENSPMRP00000010385.1"/>
    <property type="gene ID" value="ENSPMRG00000006902.1"/>
</dbReference>
<dbReference type="InterPro" id="IPR037764">
    <property type="entry name" value="CEBPZOS"/>
</dbReference>
<evidence type="ECO:0008006" key="4">
    <source>
        <dbReference type="Google" id="ProtNLM"/>
    </source>
</evidence>
<reference evidence="2" key="2">
    <citation type="submission" date="2025-08" db="UniProtKB">
        <authorList>
            <consortium name="Ensembl"/>
        </authorList>
    </citation>
    <scope>IDENTIFICATION</scope>
</reference>
<feature type="compositionally biased region" description="Polar residues" evidence="1">
    <location>
        <begin position="37"/>
        <end position="47"/>
    </location>
</feature>
<protein>
    <recommendedName>
        <fullName evidence="4">CEBPZ opposite strand</fullName>
    </recommendedName>
</protein>
<dbReference type="Proteomes" id="UP000472272">
    <property type="component" value="Chromosome 3"/>
</dbReference>
<keyword evidence="3" id="KW-1185">Reference proteome</keyword>
<evidence type="ECO:0000313" key="3">
    <source>
        <dbReference type="Proteomes" id="UP000472272"/>
    </source>
</evidence>
<reference evidence="2" key="3">
    <citation type="submission" date="2025-09" db="UniProtKB">
        <authorList>
            <consortium name="Ensembl"/>
        </authorList>
    </citation>
    <scope>IDENTIFICATION</scope>
</reference>